<keyword evidence="4 8" id="KW-1133">Transmembrane helix</keyword>
<proteinExistence type="inferred from homology"/>
<dbReference type="Proteomes" id="UP000683360">
    <property type="component" value="Unassembled WGS sequence"/>
</dbReference>
<feature type="transmembrane region" description="Helical" evidence="8">
    <location>
        <begin position="73"/>
        <end position="91"/>
    </location>
</feature>
<evidence type="ECO:0000256" key="7">
    <source>
        <dbReference type="SAM" id="MobiDB-lite"/>
    </source>
</evidence>
<sequence length="182" mass="19829">MSTAQGSGGAYGAGKAGTPFDPLEFIKKPQVILRAVSLIWSIIVFGCIIAEGWHGDMCQMHGDNNACGYGTGIGIIAFLICLIFLVIDAMFENISSVQHRKYVVIGDLGLSALWTFLWFGGLTFFAVRRYREGVTETFQEGYNPEQNASSPYSSFPGSDTGDPYQAPFGGQKEAPEYQPPTY</sequence>
<evidence type="ECO:0000256" key="4">
    <source>
        <dbReference type="ARBA" id="ARBA00022989"/>
    </source>
</evidence>
<dbReference type="AlphaFoldDB" id="A0A8S3T3X9"/>
<dbReference type="Pfam" id="PF01284">
    <property type="entry name" value="MARVEL"/>
    <property type="match status" value="1"/>
</dbReference>
<dbReference type="InterPro" id="IPR016579">
    <property type="entry name" value="Synaptogyrin"/>
</dbReference>
<protein>
    <submittedName>
        <fullName evidence="10">Synaptogyrin-3</fullName>
    </submittedName>
</protein>
<evidence type="ECO:0000313" key="10">
    <source>
        <dbReference type="EMBL" id="CAG2228303.1"/>
    </source>
</evidence>
<feature type="transmembrane region" description="Helical" evidence="8">
    <location>
        <begin position="103"/>
        <end position="127"/>
    </location>
</feature>
<evidence type="ECO:0000256" key="2">
    <source>
        <dbReference type="ARBA" id="ARBA00010252"/>
    </source>
</evidence>
<gene>
    <name evidence="10" type="ORF">MEDL_41272</name>
</gene>
<feature type="domain" description="MARVEL" evidence="9">
    <location>
        <begin position="25"/>
        <end position="182"/>
    </location>
</feature>
<accession>A0A8S3T3X9</accession>
<evidence type="ECO:0000256" key="3">
    <source>
        <dbReference type="ARBA" id="ARBA00022692"/>
    </source>
</evidence>
<feature type="region of interest" description="Disordered" evidence="7">
    <location>
        <begin position="140"/>
        <end position="182"/>
    </location>
</feature>
<name>A0A8S3T3X9_MYTED</name>
<comment type="similarity">
    <text evidence="2">Belongs to the synaptogyrin family.</text>
</comment>
<keyword evidence="5 6" id="KW-0472">Membrane</keyword>
<feature type="compositionally biased region" description="Polar residues" evidence="7">
    <location>
        <begin position="140"/>
        <end position="157"/>
    </location>
</feature>
<dbReference type="InterPro" id="IPR008253">
    <property type="entry name" value="Marvel"/>
</dbReference>
<evidence type="ECO:0000259" key="9">
    <source>
        <dbReference type="PROSITE" id="PS51225"/>
    </source>
</evidence>
<dbReference type="GO" id="GO:0030672">
    <property type="term" value="C:synaptic vesicle membrane"/>
    <property type="evidence" value="ECO:0007669"/>
    <property type="project" value="TreeGrafter"/>
</dbReference>
<evidence type="ECO:0000256" key="1">
    <source>
        <dbReference type="ARBA" id="ARBA00004141"/>
    </source>
</evidence>
<feature type="transmembrane region" description="Helical" evidence="8">
    <location>
        <begin position="31"/>
        <end position="53"/>
    </location>
</feature>
<comment type="subcellular location">
    <subcellularLocation>
        <location evidence="1">Membrane</location>
        <topology evidence="1">Multi-pass membrane protein</topology>
    </subcellularLocation>
</comment>
<dbReference type="PROSITE" id="PS51225">
    <property type="entry name" value="MARVEL"/>
    <property type="match status" value="1"/>
</dbReference>
<comment type="caution">
    <text evidence="10">The sequence shown here is derived from an EMBL/GenBank/DDBJ whole genome shotgun (WGS) entry which is preliminary data.</text>
</comment>
<evidence type="ECO:0000313" key="11">
    <source>
        <dbReference type="Proteomes" id="UP000683360"/>
    </source>
</evidence>
<dbReference type="PANTHER" id="PTHR10838:SF20">
    <property type="entry name" value="SYNAPTOGYRIN"/>
    <property type="match status" value="1"/>
</dbReference>
<reference evidence="10" key="1">
    <citation type="submission" date="2021-03" db="EMBL/GenBank/DDBJ databases">
        <authorList>
            <person name="Bekaert M."/>
        </authorList>
    </citation>
    <scope>NUCLEOTIDE SEQUENCE</scope>
</reference>
<dbReference type="OrthoDB" id="10041611at2759"/>
<dbReference type="PANTHER" id="PTHR10838">
    <property type="entry name" value="SYNAPTOGYRIN"/>
    <property type="match status" value="1"/>
</dbReference>
<evidence type="ECO:0000256" key="5">
    <source>
        <dbReference type="ARBA" id="ARBA00023136"/>
    </source>
</evidence>
<dbReference type="GO" id="GO:0031594">
    <property type="term" value="C:neuromuscular junction"/>
    <property type="evidence" value="ECO:0007669"/>
    <property type="project" value="TreeGrafter"/>
</dbReference>
<dbReference type="EMBL" id="CAJPWZ010001993">
    <property type="protein sequence ID" value="CAG2228303.1"/>
    <property type="molecule type" value="Genomic_DNA"/>
</dbReference>
<keyword evidence="11" id="KW-1185">Reference proteome</keyword>
<evidence type="ECO:0000256" key="6">
    <source>
        <dbReference type="PROSITE-ProRule" id="PRU00581"/>
    </source>
</evidence>
<organism evidence="10 11">
    <name type="scientific">Mytilus edulis</name>
    <name type="common">Blue mussel</name>
    <dbReference type="NCBI Taxonomy" id="6550"/>
    <lineage>
        <taxon>Eukaryota</taxon>
        <taxon>Metazoa</taxon>
        <taxon>Spiralia</taxon>
        <taxon>Lophotrochozoa</taxon>
        <taxon>Mollusca</taxon>
        <taxon>Bivalvia</taxon>
        <taxon>Autobranchia</taxon>
        <taxon>Pteriomorphia</taxon>
        <taxon>Mytilida</taxon>
        <taxon>Mytiloidea</taxon>
        <taxon>Mytilidae</taxon>
        <taxon>Mytilinae</taxon>
        <taxon>Mytilus</taxon>
    </lineage>
</organism>
<keyword evidence="3 6" id="KW-0812">Transmembrane</keyword>
<evidence type="ECO:0000256" key="8">
    <source>
        <dbReference type="SAM" id="Phobius"/>
    </source>
</evidence>